<reference evidence="3" key="1">
    <citation type="journal article" date="2017" name="Genome Biol.">
        <title>Comparative genomics reveals high biological diversity and specific adaptations in the industrially and medically important fungal genus Aspergillus.</title>
        <authorList>
            <person name="de Vries R.P."/>
            <person name="Riley R."/>
            <person name="Wiebenga A."/>
            <person name="Aguilar-Osorio G."/>
            <person name="Amillis S."/>
            <person name="Uchima C.A."/>
            <person name="Anderluh G."/>
            <person name="Asadollahi M."/>
            <person name="Askin M."/>
            <person name="Barry K."/>
            <person name="Battaglia E."/>
            <person name="Bayram O."/>
            <person name="Benocci T."/>
            <person name="Braus-Stromeyer S.A."/>
            <person name="Caldana C."/>
            <person name="Canovas D."/>
            <person name="Cerqueira G.C."/>
            <person name="Chen F."/>
            <person name="Chen W."/>
            <person name="Choi C."/>
            <person name="Clum A."/>
            <person name="Dos Santos R.A."/>
            <person name="Damasio A.R."/>
            <person name="Diallinas G."/>
            <person name="Emri T."/>
            <person name="Fekete E."/>
            <person name="Flipphi M."/>
            <person name="Freyberg S."/>
            <person name="Gallo A."/>
            <person name="Gournas C."/>
            <person name="Habgood R."/>
            <person name="Hainaut M."/>
            <person name="Harispe M.L."/>
            <person name="Henrissat B."/>
            <person name="Hilden K.S."/>
            <person name="Hope R."/>
            <person name="Hossain A."/>
            <person name="Karabika E."/>
            <person name="Karaffa L."/>
            <person name="Karanyi Z."/>
            <person name="Krasevec N."/>
            <person name="Kuo A."/>
            <person name="Kusch H."/>
            <person name="LaButti K."/>
            <person name="Lagendijk E.L."/>
            <person name="Lapidus A."/>
            <person name="Levasseur A."/>
            <person name="Lindquist E."/>
            <person name="Lipzen A."/>
            <person name="Logrieco A.F."/>
            <person name="MacCabe A."/>
            <person name="Maekelae M.R."/>
            <person name="Malavazi I."/>
            <person name="Melin P."/>
            <person name="Meyer V."/>
            <person name="Mielnichuk N."/>
            <person name="Miskei M."/>
            <person name="Molnar A.P."/>
            <person name="Mule G."/>
            <person name="Ngan C.Y."/>
            <person name="Orejas M."/>
            <person name="Orosz E."/>
            <person name="Ouedraogo J.P."/>
            <person name="Overkamp K.M."/>
            <person name="Park H.-S."/>
            <person name="Perrone G."/>
            <person name="Piumi F."/>
            <person name="Punt P.J."/>
            <person name="Ram A.F."/>
            <person name="Ramon A."/>
            <person name="Rauscher S."/>
            <person name="Record E."/>
            <person name="Riano-Pachon D.M."/>
            <person name="Robert V."/>
            <person name="Roehrig J."/>
            <person name="Ruller R."/>
            <person name="Salamov A."/>
            <person name="Salih N.S."/>
            <person name="Samson R.A."/>
            <person name="Sandor E."/>
            <person name="Sanguinetti M."/>
            <person name="Schuetze T."/>
            <person name="Sepcic K."/>
            <person name="Shelest E."/>
            <person name="Sherlock G."/>
            <person name="Sophianopoulou V."/>
            <person name="Squina F.M."/>
            <person name="Sun H."/>
            <person name="Susca A."/>
            <person name="Todd R.B."/>
            <person name="Tsang A."/>
            <person name="Unkles S.E."/>
            <person name="van de Wiele N."/>
            <person name="van Rossen-Uffink D."/>
            <person name="Oliveira J.V."/>
            <person name="Vesth T.C."/>
            <person name="Visser J."/>
            <person name="Yu J.-H."/>
            <person name="Zhou M."/>
            <person name="Andersen M.R."/>
            <person name="Archer D.B."/>
            <person name="Baker S.E."/>
            <person name="Benoit I."/>
            <person name="Brakhage A.A."/>
            <person name="Braus G.H."/>
            <person name="Fischer R."/>
            <person name="Frisvad J.C."/>
            <person name="Goldman G.H."/>
            <person name="Houbraken J."/>
            <person name="Oakley B."/>
            <person name="Pocsi I."/>
            <person name="Scazzocchio C."/>
            <person name="Seiboth B."/>
            <person name="vanKuyk P.A."/>
            <person name="Wortman J."/>
            <person name="Dyer P.S."/>
            <person name="Grigoriev I.V."/>
        </authorList>
    </citation>
    <scope>NUCLEOTIDE SEQUENCE [LARGE SCALE GENOMIC DNA]</scope>
    <source>
        <strain evidence="3">CBS 506.65</strain>
    </source>
</reference>
<dbReference type="EMBL" id="KV878344">
    <property type="protein sequence ID" value="OJJ45706.1"/>
    <property type="molecule type" value="Genomic_DNA"/>
</dbReference>
<feature type="compositionally biased region" description="Acidic residues" evidence="1">
    <location>
        <begin position="352"/>
        <end position="367"/>
    </location>
</feature>
<dbReference type="AlphaFoldDB" id="A0A1L9SES5"/>
<protein>
    <recommendedName>
        <fullName evidence="4">BTB domain-containing protein</fullName>
    </recommendedName>
</protein>
<dbReference type="OrthoDB" id="5398371at2759"/>
<proteinExistence type="predicted"/>
<gene>
    <name evidence="2" type="ORF">ASPZODRAFT_68530</name>
</gene>
<feature type="region of interest" description="Disordered" evidence="1">
    <location>
        <begin position="352"/>
        <end position="374"/>
    </location>
</feature>
<sequence>MDAEGLEASLKTLDLQGRFKNKHIHVPPKVISNNGDVIIQLDGFQGAETHRWQVNSEDLIRNSPYFRALLDPNKFIEGRTFMEQKAVYTSQVSFENDTPLDEGQDSSGFLPSVHLPTKESALPRLGMEAVELFLKILCSTSLDCEAKEVFHREVKYKPVSLVAKVVEIADIFNSPQAVRTCLHDSAYAYGKNKNPFYRFSAPLLKMSEDRLRQALCIAIFLQDEGIVQVLSHTLVIAGSKVWVNGVAERRESPRWTYFPAGIEEELYYRRQCVLNTITDLQAYFLRIYGALEDEGPSTTPTHQVNKSRPFQCRWGFDNSSACDSFHLGQMMRFFALRTKTIFLGSTLIDPDFSLEDEEEEEEEEEEKEQGFDAPLQPPPTDILALIASLKQCPDYQIDLNHSGCGIRRRLLPALECIERFVGDQRGLLGITLRHGHPTPPASVGTVSPLRTFSWRSPSLQRAQTVNLRFAKIISVGPASLRSGSQEEDARLLFTSKKRNWEA</sequence>
<evidence type="ECO:0000313" key="3">
    <source>
        <dbReference type="Proteomes" id="UP000184188"/>
    </source>
</evidence>
<accession>A0A1L9SES5</accession>
<dbReference type="RefSeq" id="XP_022580216.1">
    <property type="nucleotide sequence ID" value="XM_022729516.1"/>
</dbReference>
<keyword evidence="3" id="KW-1185">Reference proteome</keyword>
<dbReference type="Proteomes" id="UP000184188">
    <property type="component" value="Unassembled WGS sequence"/>
</dbReference>
<dbReference type="GeneID" id="34615980"/>
<evidence type="ECO:0000313" key="2">
    <source>
        <dbReference type="EMBL" id="OJJ45706.1"/>
    </source>
</evidence>
<name>A0A1L9SES5_9EURO</name>
<evidence type="ECO:0008006" key="4">
    <source>
        <dbReference type="Google" id="ProtNLM"/>
    </source>
</evidence>
<dbReference type="VEuPathDB" id="FungiDB:ASPZODRAFT_68530"/>
<organism evidence="2 3">
    <name type="scientific">Penicilliopsis zonata CBS 506.65</name>
    <dbReference type="NCBI Taxonomy" id="1073090"/>
    <lineage>
        <taxon>Eukaryota</taxon>
        <taxon>Fungi</taxon>
        <taxon>Dikarya</taxon>
        <taxon>Ascomycota</taxon>
        <taxon>Pezizomycotina</taxon>
        <taxon>Eurotiomycetes</taxon>
        <taxon>Eurotiomycetidae</taxon>
        <taxon>Eurotiales</taxon>
        <taxon>Aspergillaceae</taxon>
        <taxon>Penicilliopsis</taxon>
    </lineage>
</organism>
<evidence type="ECO:0000256" key="1">
    <source>
        <dbReference type="SAM" id="MobiDB-lite"/>
    </source>
</evidence>